<dbReference type="InterPro" id="IPR050319">
    <property type="entry name" value="ABC_transp_ATP-bind"/>
</dbReference>
<accession>A0ABV2PI05</accession>
<dbReference type="Pfam" id="PF00005">
    <property type="entry name" value="ABC_tran"/>
    <property type="match status" value="1"/>
</dbReference>
<dbReference type="PANTHER" id="PTHR43776">
    <property type="entry name" value="TRANSPORT ATP-BINDING PROTEIN"/>
    <property type="match status" value="1"/>
</dbReference>
<dbReference type="InterPro" id="IPR013563">
    <property type="entry name" value="Oligopep_ABC_C"/>
</dbReference>
<dbReference type="GO" id="GO:0005524">
    <property type="term" value="F:ATP binding"/>
    <property type="evidence" value="ECO:0007669"/>
    <property type="project" value="UniProtKB-KW"/>
</dbReference>
<dbReference type="InterPro" id="IPR017871">
    <property type="entry name" value="ABC_transporter-like_CS"/>
</dbReference>
<dbReference type="InterPro" id="IPR027417">
    <property type="entry name" value="P-loop_NTPase"/>
</dbReference>
<dbReference type="SMART" id="SM00382">
    <property type="entry name" value="AAA"/>
    <property type="match status" value="1"/>
</dbReference>
<comment type="similarity">
    <text evidence="1">Belongs to the ABC transporter superfamily.</text>
</comment>
<dbReference type="SUPFAM" id="SSF52540">
    <property type="entry name" value="P-loop containing nucleoside triphosphate hydrolases"/>
    <property type="match status" value="1"/>
</dbReference>
<dbReference type="PROSITE" id="PS00211">
    <property type="entry name" value="ABC_TRANSPORTER_1"/>
    <property type="match status" value="1"/>
</dbReference>
<proteinExistence type="inferred from homology"/>
<keyword evidence="4 6" id="KW-0067">ATP-binding</keyword>
<evidence type="ECO:0000256" key="1">
    <source>
        <dbReference type="ARBA" id="ARBA00005417"/>
    </source>
</evidence>
<dbReference type="InterPro" id="IPR003593">
    <property type="entry name" value="AAA+_ATPase"/>
</dbReference>
<keyword evidence="3" id="KW-0547">Nucleotide-binding</keyword>
<sequence length="313" mass="35640">MTHKEVLVAVKNLKIVFGKGKNKFVAIDDVSFDIFKGETFGLVGESGSGKTTIGRAIMRINEVTDGQILYHGKNINGKISKDWDREITQKIQMIFQDPMASLNERAKVDYIISEGLVNTKKFTSEEDRQQKVRKALLNVGLLPEFANRFPHEFSGGQRQRIGIARALVMEPEFIIADEPISALDVSIRAQVLNLLANLQQQNHLTYLFIAHDLSIVRFITDRTAVIYKGNIVELAETETLFSNPIHPYTRALLSAVPEPNPYKEREKIVEIYDPTQHRYDKQPPAFVEIEKGHFILANEQEIENYRTTRKMGV</sequence>
<evidence type="ECO:0000313" key="7">
    <source>
        <dbReference type="Proteomes" id="UP001549363"/>
    </source>
</evidence>
<evidence type="ECO:0000259" key="5">
    <source>
        <dbReference type="PROSITE" id="PS50893"/>
    </source>
</evidence>
<organism evidence="6 7">
    <name type="scientific">Lysinibacillus parviboronicapiens</name>
    <dbReference type="NCBI Taxonomy" id="436516"/>
    <lineage>
        <taxon>Bacteria</taxon>
        <taxon>Bacillati</taxon>
        <taxon>Bacillota</taxon>
        <taxon>Bacilli</taxon>
        <taxon>Bacillales</taxon>
        <taxon>Bacillaceae</taxon>
        <taxon>Lysinibacillus</taxon>
    </lineage>
</organism>
<dbReference type="PANTHER" id="PTHR43776:SF7">
    <property type="entry name" value="D,D-DIPEPTIDE TRANSPORT ATP-BINDING PROTEIN DDPF-RELATED"/>
    <property type="match status" value="1"/>
</dbReference>
<evidence type="ECO:0000313" key="6">
    <source>
        <dbReference type="EMBL" id="MET4560239.1"/>
    </source>
</evidence>
<name>A0ABV2PI05_9BACI</name>
<feature type="domain" description="ABC transporter" evidence="5">
    <location>
        <begin position="10"/>
        <end position="253"/>
    </location>
</feature>
<keyword evidence="7" id="KW-1185">Reference proteome</keyword>
<evidence type="ECO:0000256" key="2">
    <source>
        <dbReference type="ARBA" id="ARBA00022448"/>
    </source>
</evidence>
<dbReference type="RefSeq" id="WP_354471340.1">
    <property type="nucleotide sequence ID" value="NZ_JBEPSB010000004.1"/>
</dbReference>
<dbReference type="InterPro" id="IPR003439">
    <property type="entry name" value="ABC_transporter-like_ATP-bd"/>
</dbReference>
<dbReference type="PROSITE" id="PS50893">
    <property type="entry name" value="ABC_TRANSPORTER_2"/>
    <property type="match status" value="1"/>
</dbReference>
<keyword evidence="2" id="KW-0813">Transport</keyword>
<dbReference type="CDD" id="cd03257">
    <property type="entry name" value="ABC_NikE_OppD_transporters"/>
    <property type="match status" value="1"/>
</dbReference>
<dbReference type="Proteomes" id="UP001549363">
    <property type="component" value="Unassembled WGS sequence"/>
</dbReference>
<reference evidence="6 7" key="1">
    <citation type="submission" date="2024-06" db="EMBL/GenBank/DDBJ databases">
        <title>Sorghum-associated microbial communities from plants grown in Nebraska, USA.</title>
        <authorList>
            <person name="Schachtman D."/>
        </authorList>
    </citation>
    <scope>NUCLEOTIDE SEQUENCE [LARGE SCALE GENOMIC DNA]</scope>
    <source>
        <strain evidence="6 7">736</strain>
    </source>
</reference>
<comment type="caution">
    <text evidence="6">The sequence shown here is derived from an EMBL/GenBank/DDBJ whole genome shotgun (WGS) entry which is preliminary data.</text>
</comment>
<dbReference type="EMBL" id="JBEPSB010000004">
    <property type="protein sequence ID" value="MET4560239.1"/>
    <property type="molecule type" value="Genomic_DNA"/>
</dbReference>
<evidence type="ECO:0000256" key="4">
    <source>
        <dbReference type="ARBA" id="ARBA00022840"/>
    </source>
</evidence>
<dbReference type="Pfam" id="PF08352">
    <property type="entry name" value="oligo_HPY"/>
    <property type="match status" value="1"/>
</dbReference>
<gene>
    <name evidence="6" type="ORF">ABIA69_001383</name>
</gene>
<evidence type="ECO:0000256" key="3">
    <source>
        <dbReference type="ARBA" id="ARBA00022741"/>
    </source>
</evidence>
<dbReference type="Gene3D" id="3.40.50.300">
    <property type="entry name" value="P-loop containing nucleotide triphosphate hydrolases"/>
    <property type="match status" value="1"/>
</dbReference>
<protein>
    <submittedName>
        <fullName evidence="6">Oligopeptide transport system ATP-binding protein</fullName>
    </submittedName>
</protein>